<reference evidence="2" key="1">
    <citation type="journal article" date="2024" name="Proc. Natl. Acad. Sci. U.S.A.">
        <title>Extraordinary preservation of gene collinearity over three hundred million years revealed in homosporous lycophytes.</title>
        <authorList>
            <person name="Li C."/>
            <person name="Wickell D."/>
            <person name="Kuo L.Y."/>
            <person name="Chen X."/>
            <person name="Nie B."/>
            <person name="Liao X."/>
            <person name="Peng D."/>
            <person name="Ji J."/>
            <person name="Jenkins J."/>
            <person name="Williams M."/>
            <person name="Shu S."/>
            <person name="Plott C."/>
            <person name="Barry K."/>
            <person name="Rajasekar S."/>
            <person name="Grimwood J."/>
            <person name="Han X."/>
            <person name="Sun S."/>
            <person name="Hou Z."/>
            <person name="He W."/>
            <person name="Dai G."/>
            <person name="Sun C."/>
            <person name="Schmutz J."/>
            <person name="Leebens-Mack J.H."/>
            <person name="Li F.W."/>
            <person name="Wang L."/>
        </authorList>
    </citation>
    <scope>NUCLEOTIDE SEQUENCE [LARGE SCALE GENOMIC DNA]</scope>
    <source>
        <strain evidence="2">cv. PW_Plant_1</strain>
    </source>
</reference>
<organism evidence="1 2">
    <name type="scientific">Diphasiastrum complanatum</name>
    <name type="common">Issler's clubmoss</name>
    <name type="synonym">Lycopodium complanatum</name>
    <dbReference type="NCBI Taxonomy" id="34168"/>
    <lineage>
        <taxon>Eukaryota</taxon>
        <taxon>Viridiplantae</taxon>
        <taxon>Streptophyta</taxon>
        <taxon>Embryophyta</taxon>
        <taxon>Tracheophyta</taxon>
        <taxon>Lycopodiopsida</taxon>
        <taxon>Lycopodiales</taxon>
        <taxon>Lycopodiaceae</taxon>
        <taxon>Lycopodioideae</taxon>
        <taxon>Diphasiastrum</taxon>
    </lineage>
</organism>
<dbReference type="Proteomes" id="UP001162992">
    <property type="component" value="Chromosome 14"/>
</dbReference>
<sequence length="304" mass="33684">MVTACLAPIASSSACFPSSYTRCFGKETSAKVFHISRCNGLRLFKEDIISRGQTQDLSVLLHTNIHQAISTRRSARCRGQVTMMPIGTPKVPYRTPQEGGWQWVDIWNVLYRERIIFIGQYIDEEFGNQLIATMLYLDSLDSSKNLFLYLNSPGGDITPSMALYDTMESIKSPVGTVAVGYAYNTAGFLLAAGNKGSRLAMPLTRISLQSPSGAARGKADDIQNEARELLRVRSYVFQQLAIKTGQPLEKREKASPLQITKDLSRIKRFNSQEALEYGLIDRIIRPQRVKADASPKPEAGVGIG</sequence>
<evidence type="ECO:0000313" key="2">
    <source>
        <dbReference type="Proteomes" id="UP001162992"/>
    </source>
</evidence>
<accession>A0ACC2BR12</accession>
<protein>
    <submittedName>
        <fullName evidence="1">Uncharacterized protein</fullName>
    </submittedName>
</protein>
<evidence type="ECO:0000313" key="1">
    <source>
        <dbReference type="EMBL" id="KAJ7532211.1"/>
    </source>
</evidence>
<comment type="caution">
    <text evidence="1">The sequence shown here is derived from an EMBL/GenBank/DDBJ whole genome shotgun (WGS) entry which is preliminary data.</text>
</comment>
<dbReference type="EMBL" id="CM055105">
    <property type="protein sequence ID" value="KAJ7532211.1"/>
    <property type="molecule type" value="Genomic_DNA"/>
</dbReference>
<keyword evidence="2" id="KW-1185">Reference proteome</keyword>
<gene>
    <name evidence="1" type="ORF">O6H91_14G077500</name>
</gene>
<proteinExistence type="predicted"/>
<name>A0ACC2BR12_DIPCM</name>